<feature type="transmembrane region" description="Helical" evidence="2">
    <location>
        <begin position="34"/>
        <end position="54"/>
    </location>
</feature>
<name>A0A7X0MPY6_9HYPH</name>
<organism evidence="3 4">
    <name type="scientific">Rhizobium soli</name>
    <dbReference type="NCBI Taxonomy" id="424798"/>
    <lineage>
        <taxon>Bacteria</taxon>
        <taxon>Pseudomonadati</taxon>
        <taxon>Pseudomonadota</taxon>
        <taxon>Alphaproteobacteria</taxon>
        <taxon>Hyphomicrobiales</taxon>
        <taxon>Rhizobiaceae</taxon>
        <taxon>Rhizobium/Agrobacterium group</taxon>
        <taxon>Rhizobium</taxon>
    </lineage>
</organism>
<keyword evidence="2" id="KW-1133">Transmembrane helix</keyword>
<keyword evidence="2" id="KW-0812">Transmembrane</keyword>
<keyword evidence="2" id="KW-0472">Membrane</keyword>
<gene>
    <name evidence="3" type="ORF">F4695_000561</name>
</gene>
<evidence type="ECO:0000313" key="4">
    <source>
        <dbReference type="Proteomes" id="UP000585437"/>
    </source>
</evidence>
<accession>A0A7X0MPY6</accession>
<dbReference type="AlphaFoldDB" id="A0A7X0MPY6"/>
<keyword evidence="4" id="KW-1185">Reference proteome</keyword>
<comment type="caution">
    <text evidence="3">The sequence shown here is derived from an EMBL/GenBank/DDBJ whole genome shotgun (WGS) entry which is preliminary data.</text>
</comment>
<feature type="region of interest" description="Disordered" evidence="1">
    <location>
        <begin position="64"/>
        <end position="95"/>
    </location>
</feature>
<protein>
    <recommendedName>
        <fullName evidence="5">DUF3329 domain-containing protein</fullName>
    </recommendedName>
</protein>
<dbReference type="RefSeq" id="WP_062455412.1">
    <property type="nucleotide sequence ID" value="NZ_JACHBU010000001.1"/>
</dbReference>
<proteinExistence type="predicted"/>
<evidence type="ECO:0000313" key="3">
    <source>
        <dbReference type="EMBL" id="MBB6507242.1"/>
    </source>
</evidence>
<sequence length="95" mass="10524">MIDPNHPFYGPLWRRILIPAICFGWAVFELYAGSVTWAVISGGLGLYAAYKLFLEKRPAAPVTMADPAQDQDALADDAQLRNAPEQPADRTFDKT</sequence>
<dbReference type="Proteomes" id="UP000585437">
    <property type="component" value="Unassembled WGS sequence"/>
</dbReference>
<evidence type="ECO:0008006" key="5">
    <source>
        <dbReference type="Google" id="ProtNLM"/>
    </source>
</evidence>
<dbReference type="EMBL" id="JACHBU010000001">
    <property type="protein sequence ID" value="MBB6507242.1"/>
    <property type="molecule type" value="Genomic_DNA"/>
</dbReference>
<evidence type="ECO:0000256" key="1">
    <source>
        <dbReference type="SAM" id="MobiDB-lite"/>
    </source>
</evidence>
<reference evidence="3 4" key="1">
    <citation type="submission" date="2020-08" db="EMBL/GenBank/DDBJ databases">
        <title>The Agave Microbiome: Exploring the role of microbial communities in plant adaptations to desert environments.</title>
        <authorList>
            <person name="Partida-Martinez L.P."/>
        </authorList>
    </citation>
    <scope>NUCLEOTIDE SEQUENCE [LARGE SCALE GENOMIC DNA]</scope>
    <source>
        <strain evidence="3 4">AS3.12</strain>
    </source>
</reference>
<evidence type="ECO:0000256" key="2">
    <source>
        <dbReference type="SAM" id="Phobius"/>
    </source>
</evidence>